<dbReference type="GO" id="GO:0106435">
    <property type="term" value="F:carboxylesterase activity"/>
    <property type="evidence" value="ECO:0007669"/>
    <property type="project" value="UniProtKB-EC"/>
</dbReference>
<reference evidence="4 5" key="1">
    <citation type="submission" date="2019-02" db="EMBL/GenBank/DDBJ databases">
        <title>Deep-cultivation of Planctomycetes and their phenomic and genomic characterization uncovers novel biology.</title>
        <authorList>
            <person name="Wiegand S."/>
            <person name="Jogler M."/>
            <person name="Boedeker C."/>
            <person name="Pinto D."/>
            <person name="Vollmers J."/>
            <person name="Rivas-Marin E."/>
            <person name="Kohn T."/>
            <person name="Peeters S.H."/>
            <person name="Heuer A."/>
            <person name="Rast P."/>
            <person name="Oberbeckmann S."/>
            <person name="Bunk B."/>
            <person name="Jeske O."/>
            <person name="Meyerdierks A."/>
            <person name="Storesund J.E."/>
            <person name="Kallscheuer N."/>
            <person name="Luecker S."/>
            <person name="Lage O.M."/>
            <person name="Pohl T."/>
            <person name="Merkel B.J."/>
            <person name="Hornburger P."/>
            <person name="Mueller R.-W."/>
            <person name="Bruemmer F."/>
            <person name="Labrenz M."/>
            <person name="Spormann A.M."/>
            <person name="Op den Camp H."/>
            <person name="Overmann J."/>
            <person name="Amann R."/>
            <person name="Jetten M.S.M."/>
            <person name="Mascher T."/>
            <person name="Medema M.H."/>
            <person name="Devos D.P."/>
            <person name="Kaster A.-K."/>
            <person name="Ovreas L."/>
            <person name="Rohde M."/>
            <person name="Galperin M.Y."/>
            <person name="Jogler C."/>
        </authorList>
    </citation>
    <scope>NUCLEOTIDE SEQUENCE [LARGE SCALE GENOMIC DNA]</scope>
    <source>
        <strain evidence="4 5">Mal52</strain>
    </source>
</reference>
<keyword evidence="5" id="KW-1185">Reference proteome</keyword>
<dbReference type="Gene3D" id="3.40.50.1820">
    <property type="entry name" value="alpha/beta hydrolase"/>
    <property type="match status" value="1"/>
</dbReference>
<dbReference type="AlphaFoldDB" id="A0A517ZS40"/>
<comment type="similarity">
    <text evidence="1">Belongs to the 'GDXG' lipolytic enzyme family.</text>
</comment>
<dbReference type="Pfam" id="PF07859">
    <property type="entry name" value="Abhydrolase_3"/>
    <property type="match status" value="1"/>
</dbReference>
<evidence type="ECO:0000313" key="4">
    <source>
        <dbReference type="EMBL" id="QDU45298.1"/>
    </source>
</evidence>
<dbReference type="EMBL" id="CP036276">
    <property type="protein sequence ID" value="QDU45298.1"/>
    <property type="molecule type" value="Genomic_DNA"/>
</dbReference>
<name>A0A517ZS40_9PLAN</name>
<gene>
    <name evidence="4" type="primary">nlhH_2</name>
    <name evidence="4" type="ORF">Mal52_37910</name>
</gene>
<dbReference type="InterPro" id="IPR029058">
    <property type="entry name" value="AB_hydrolase_fold"/>
</dbReference>
<organism evidence="4 5">
    <name type="scientific">Symmachiella dynata</name>
    <dbReference type="NCBI Taxonomy" id="2527995"/>
    <lineage>
        <taxon>Bacteria</taxon>
        <taxon>Pseudomonadati</taxon>
        <taxon>Planctomycetota</taxon>
        <taxon>Planctomycetia</taxon>
        <taxon>Planctomycetales</taxon>
        <taxon>Planctomycetaceae</taxon>
        <taxon>Symmachiella</taxon>
    </lineage>
</organism>
<dbReference type="PANTHER" id="PTHR48081">
    <property type="entry name" value="AB HYDROLASE SUPERFAMILY PROTEIN C4A8.06C"/>
    <property type="match status" value="1"/>
</dbReference>
<accession>A0A517ZS40</accession>
<dbReference type="Proteomes" id="UP000319383">
    <property type="component" value="Chromosome"/>
</dbReference>
<dbReference type="PANTHER" id="PTHR48081:SF8">
    <property type="entry name" value="ALPHA_BETA HYDROLASE FOLD-3 DOMAIN-CONTAINING PROTEIN-RELATED"/>
    <property type="match status" value="1"/>
</dbReference>
<dbReference type="PROSITE" id="PS01173">
    <property type="entry name" value="LIPASE_GDXG_HIS"/>
    <property type="match status" value="1"/>
</dbReference>
<dbReference type="RefSeq" id="WP_145377689.1">
    <property type="nucleotide sequence ID" value="NZ_CP036276.1"/>
</dbReference>
<dbReference type="InterPro" id="IPR050300">
    <property type="entry name" value="GDXG_lipolytic_enzyme"/>
</dbReference>
<evidence type="ECO:0000259" key="3">
    <source>
        <dbReference type="Pfam" id="PF07859"/>
    </source>
</evidence>
<dbReference type="KEGG" id="sdyn:Mal52_37910"/>
<protein>
    <submittedName>
        <fullName evidence="4">Carboxylesterase NlhH</fullName>
        <ecNumber evidence="4">3.1.1.1</ecNumber>
    </submittedName>
</protein>
<dbReference type="EC" id="3.1.1.1" evidence="4"/>
<sequence>MTSTADSPFDSQNFRQPVMERTTKLLLDEFNRSNIPAMETVSPAEAREMMTDAQSSVPFDLPPADVLEKTITVDGHEIRLVIVRPSQSKDLLPGFMFFHGGGWVIGDFSTHERFVRELVSQSGAVAVFVDYERSPEARYPVALNQVYAATQWVAEHGEQIGVDGSRLSVVGNSAGGNLAAAVALRCRLENGPPIRQQVLFWPVTDARFDTASYAQFHEGYFLTRAMMYWFWDHYTTDESERGSIWASPLSATLDQLNGLPPTLIQTAEFDVLRDEGEAYARKLGEAGVDVVCVRVNGLTHDFGNSNALCQVPAIQSAVRMAAQEIRRHLE</sequence>
<evidence type="ECO:0000256" key="2">
    <source>
        <dbReference type="ARBA" id="ARBA00022801"/>
    </source>
</evidence>
<evidence type="ECO:0000313" key="5">
    <source>
        <dbReference type="Proteomes" id="UP000319383"/>
    </source>
</evidence>
<keyword evidence="2 4" id="KW-0378">Hydrolase</keyword>
<dbReference type="SUPFAM" id="SSF53474">
    <property type="entry name" value="alpha/beta-Hydrolases"/>
    <property type="match status" value="1"/>
</dbReference>
<dbReference type="InterPro" id="IPR002168">
    <property type="entry name" value="Lipase_GDXG_HIS_AS"/>
</dbReference>
<proteinExistence type="inferred from homology"/>
<evidence type="ECO:0000256" key="1">
    <source>
        <dbReference type="ARBA" id="ARBA00010515"/>
    </source>
</evidence>
<feature type="domain" description="Alpha/beta hydrolase fold-3" evidence="3">
    <location>
        <begin position="96"/>
        <end position="302"/>
    </location>
</feature>
<dbReference type="InterPro" id="IPR013094">
    <property type="entry name" value="AB_hydrolase_3"/>
</dbReference>